<reference evidence="3 4" key="1">
    <citation type="submission" date="2017-03" db="EMBL/GenBank/DDBJ databases">
        <title>Genome sequence of Methanobrevibacter wosei.</title>
        <authorList>
            <person name="Poehlein A."/>
            <person name="Seedorf H."/>
            <person name="Daniel R."/>
        </authorList>
    </citation>
    <scope>NUCLEOTIDE SEQUENCE [LARGE SCALE GENOMIC DNA]</scope>
    <source>
        <strain evidence="3 4">DSM 11979</strain>
    </source>
</reference>
<dbReference type="EMBL" id="MZGU01000004">
    <property type="protein sequence ID" value="PWB86387.1"/>
    <property type="molecule type" value="Genomic_DNA"/>
</dbReference>
<sequence>MSNKNTLDELKTLFGTNYHTQSFKKMLDSYNLSDEIGFKIKQKVVDEINENKVDNINNRVEQLVKEFSFSAETTYSFKCPNCGVKVYSDEIYCYNCGNNLKKSSSKVKEELKNKKLNLTEKLADEDNTYIVENLFKPKIKGILKKIVSENDENNAGSRENTDSKHIVSYMDYMNFINSHKDSLITEEDDPITELIKEIHPIISILKLKNTLIFEFYNEIKKTFVRKYNYISFVRKEYNPDLFDYCFNLLDENDLIEYHETKDGFFRLKDEPNFINYDYAYKKDLNLLKDLNGLISSYDNLQTIKANVNKLKLEADYKFNNKNLKEEDFDSESKNNNYLFTLNDEKQALIDGIIKNIYPDIPLLKLKKTLVFEFYNELKITTNAGYNSISHIRKDYNLDLFDYCFNLLDKEDLIEYDETKKGFFNLKDNSNFINKKEYINSLRLLNNLKGLMASYDNSESIAAQNDKSNNKVESNIKSENDSKSEKKKYIFLDYEKQTLIDELIKNSHLNIPLLKLKKSLVFEFYNELKDMVANDYNSIEDIRKNYNSDLFDYCFNLLDEESLIEYDETNDGFFRLNDNTNFIKIDYAYKTDLHLLSYLKDLISTDGNLDSLKSLIDNDKNVNLKDEVKGNDNLTKKNKELENNLESKSKKDNYLLILDKEKEDLIDNILLDIHPDIPILNLKNTLLFEFYNELKDIITDEYTSIYDVRKNYNSDLFDYCFNLLRKRFLITFNLKNHDLFHLKENANFSRLIYEEDLHLLNDLKVNFNFKKKSDVDSANNKKSTTSDVNTSNNSELGDKKMEERNTSNESSVEETDSSQFKRLSDLLKNVTIPETNKELMELFVTLLNEGYNSNEIAKELDLPKFRISNWFTQGKLGNSEYVPFYEAYSKSNSRSCEICGKSVSKSDKICKDCSKRAYAASILNLLLKHIHPLIPFKKEDFENIGYSNYFISNYINLLDKNNLLNNIDDITFSLKNYSTLNSFFDKYGGYGRELTPQVDENGKPILLSKKCDSCKKIYSISDFSKSEDEPSGYKNICKYCEGVVVDEFLDDEELINSFLILLDEGNDFNDAVNELNISKETIELWNSKGRENFAPYNKFYKEYKDFYAPKCEICGKSLRLGSKKTICKTCSRKIHASKNLIELKEFVSPEIPFRKEDLEKLGFNKIKIKDCIWSLQENDLINENKGEYSLKNKEVLDEFISKYGIENEDSKEETLKPEKKTLKLNKTCKICGETLSTRKFYHDENSPDGYEDFCKKCKRLVNAARSLKWLLDHVDAGNSYNESELKELYSTDFEFQSNVWSMQDYDLIKAEANGEYIIASEKECKKFLDKYYVEKENKETYSTPNKKITKNEEVNEEVPVDKKEQMKIVLDALSSGKTKQEAAALANIPVYKITHWKNEGKQGMGEDNITFYRKLIDIELNKELTKKNNESNKLTTDNKESKKKDKDSGESYPKGILDPLPKEYEDSFKSSKSISTGFAWVNKIGKNWVYQRQINGKPLKINNSNIFELYKEIKDKDYVWGVRDIEKAKLSLRLNVYNSVSDVSKPDSSFNENKSDNSNDSSNTNKKDSGLNKQNLTITYLNNDSESKNVIVKGIIKNTELINVLNHLKEFEKEIDRLISTSKGFDLIDIFIELNISNSKIKLFEDKMN</sequence>
<accession>A0A2U1S8E3</accession>
<evidence type="ECO:0000313" key="3">
    <source>
        <dbReference type="EMBL" id="PWB86387.1"/>
    </source>
</evidence>
<gene>
    <name evidence="3" type="ORF">MBBWO_12420</name>
</gene>
<feature type="compositionally biased region" description="Low complexity" evidence="2">
    <location>
        <begin position="1546"/>
        <end position="1563"/>
    </location>
</feature>
<feature type="compositionally biased region" description="Basic and acidic residues" evidence="2">
    <location>
        <begin position="1428"/>
        <end position="1448"/>
    </location>
</feature>
<evidence type="ECO:0000256" key="2">
    <source>
        <dbReference type="SAM" id="MobiDB-lite"/>
    </source>
</evidence>
<feature type="region of interest" description="Disordered" evidence="2">
    <location>
        <begin position="1428"/>
        <end position="1457"/>
    </location>
</feature>
<comment type="caution">
    <text evidence="3">The sequence shown here is derived from an EMBL/GenBank/DDBJ whole genome shotgun (WGS) entry which is preliminary data.</text>
</comment>
<feature type="compositionally biased region" description="Low complexity" evidence="2">
    <location>
        <begin position="779"/>
        <end position="793"/>
    </location>
</feature>
<proteinExistence type="predicted"/>
<protein>
    <submittedName>
        <fullName evidence="3">Double zinc ribbon</fullName>
    </submittedName>
</protein>
<feature type="region of interest" description="Disordered" evidence="2">
    <location>
        <begin position="1542"/>
        <end position="1569"/>
    </location>
</feature>
<keyword evidence="4" id="KW-1185">Reference proteome</keyword>
<feature type="coiled-coil region" evidence="1">
    <location>
        <begin position="101"/>
        <end position="128"/>
    </location>
</feature>
<evidence type="ECO:0000256" key="1">
    <source>
        <dbReference type="SAM" id="Coils"/>
    </source>
</evidence>
<evidence type="ECO:0000313" key="4">
    <source>
        <dbReference type="Proteomes" id="UP000245577"/>
    </source>
</evidence>
<feature type="coiled-coil region" evidence="1">
    <location>
        <begin position="623"/>
        <end position="650"/>
    </location>
</feature>
<feature type="compositionally biased region" description="Basic and acidic residues" evidence="2">
    <location>
        <begin position="795"/>
        <end position="805"/>
    </location>
</feature>
<dbReference type="Proteomes" id="UP000245577">
    <property type="component" value="Unassembled WGS sequence"/>
</dbReference>
<organism evidence="3 4">
    <name type="scientific">Methanobrevibacter woesei</name>
    <dbReference type="NCBI Taxonomy" id="190976"/>
    <lineage>
        <taxon>Archaea</taxon>
        <taxon>Methanobacteriati</taxon>
        <taxon>Methanobacteriota</taxon>
        <taxon>Methanomada group</taxon>
        <taxon>Methanobacteria</taxon>
        <taxon>Methanobacteriales</taxon>
        <taxon>Methanobacteriaceae</taxon>
        <taxon>Methanobrevibacter</taxon>
    </lineage>
</organism>
<feature type="region of interest" description="Disordered" evidence="2">
    <location>
        <begin position="773"/>
        <end position="816"/>
    </location>
</feature>
<keyword evidence="1" id="KW-0175">Coiled coil</keyword>
<name>A0A2U1S8E3_9EURY</name>
<dbReference type="RefSeq" id="WP_116670010.1">
    <property type="nucleotide sequence ID" value="NZ_MZGU01000004.1"/>
</dbReference>
<dbReference type="OrthoDB" id="80694at2157"/>